<organism evidence="1 2">
    <name type="scientific">Hyalangium rubrum</name>
    <dbReference type="NCBI Taxonomy" id="3103134"/>
    <lineage>
        <taxon>Bacteria</taxon>
        <taxon>Pseudomonadati</taxon>
        <taxon>Myxococcota</taxon>
        <taxon>Myxococcia</taxon>
        <taxon>Myxococcales</taxon>
        <taxon>Cystobacterineae</taxon>
        <taxon>Archangiaceae</taxon>
        <taxon>Hyalangium</taxon>
    </lineage>
</organism>
<sequence length="233" mass="27276">MLQTRELSAGNTPNLHTMTLDQVRDTILQCLMRGPAGHYEIGEIYDHMVLYRRAVNEGYRTTREYFRQHVRVLSHATLVRFRAVSRTFSREVCEKYGMASLGALLEYWRVAVVPENRREPGDTPIQIPRRGGLTMTKPFADCTMEDLRQAILGERDRRSRTPQERYAQAFQRYCDTLRQYLAENTQNPVKLYARTDRRGWSARLLLRDIRVEDMEQLTQALQRGLKPSPRAIE</sequence>
<dbReference type="Proteomes" id="UP001291309">
    <property type="component" value="Unassembled WGS sequence"/>
</dbReference>
<protein>
    <submittedName>
        <fullName evidence="1">Uncharacterized protein</fullName>
    </submittedName>
</protein>
<comment type="caution">
    <text evidence="1">The sequence shown here is derived from an EMBL/GenBank/DDBJ whole genome shotgun (WGS) entry which is preliminary data.</text>
</comment>
<accession>A0ABU5H9S6</accession>
<keyword evidence="2" id="KW-1185">Reference proteome</keyword>
<name>A0ABU5H9S6_9BACT</name>
<dbReference type="RefSeq" id="WP_321548722.1">
    <property type="nucleotide sequence ID" value="NZ_JAXIVS010000010.1"/>
</dbReference>
<dbReference type="EMBL" id="JAXIVS010000010">
    <property type="protein sequence ID" value="MDY7229996.1"/>
    <property type="molecule type" value="Genomic_DNA"/>
</dbReference>
<evidence type="ECO:0000313" key="1">
    <source>
        <dbReference type="EMBL" id="MDY7229996.1"/>
    </source>
</evidence>
<evidence type="ECO:0000313" key="2">
    <source>
        <dbReference type="Proteomes" id="UP001291309"/>
    </source>
</evidence>
<reference evidence="1 2" key="1">
    <citation type="submission" date="2023-12" db="EMBL/GenBank/DDBJ databases">
        <title>the genome sequence of Hyalangium sp. s54d21.</title>
        <authorList>
            <person name="Zhang X."/>
        </authorList>
    </citation>
    <scope>NUCLEOTIDE SEQUENCE [LARGE SCALE GENOMIC DNA]</scope>
    <source>
        <strain evidence="2">s54d21</strain>
    </source>
</reference>
<proteinExistence type="predicted"/>
<gene>
    <name evidence="1" type="ORF">SYV04_26620</name>
</gene>